<gene>
    <name evidence="1" type="ORF">K491DRAFT_562751</name>
</gene>
<dbReference type="AlphaFoldDB" id="A0A6A6TN60"/>
<keyword evidence="2" id="KW-1185">Reference proteome</keyword>
<dbReference type="OrthoDB" id="10028886at2759"/>
<accession>A0A6A6TN60</accession>
<protein>
    <recommendedName>
        <fullName evidence="3">F-box domain-containing protein</fullName>
    </recommendedName>
</protein>
<name>A0A6A6TN60_9PLEO</name>
<dbReference type="InterPro" id="IPR032675">
    <property type="entry name" value="LRR_dom_sf"/>
</dbReference>
<sequence>SLPDDILHLLCEELAEQAQFDTLFNCACANRALAAPALTNLYRSHHLSPVRGGGEDEAVLLATKQLMVQRWSILWRSIIASALDATLFPYCRYIKLLDFRDLRYLLEDDQFKGKVIKEFFSEPMAQFHMTRKLRAPGHKGPRLDESAILDAIGDVVTQHTPMLEIISGELLSDALVRWTPRLPRLQALELYAGTPLEDELVHASISEHCPQFHSLSIYTWSAPDRDHKLSKFVGAVRPQSLRMIETIRDIGASAETFLALNAHSETLKELKLCVNDDSIKHLSLLRGCTALDALRVEDVQGMTNIEETQNDVFLEMIDWLRNCEGLQALSFTKFPSAPALVAPLLLEEKIQLRKLEIDWYLPKDHTTFHQALPHQKSSLQYLSLSGDTEGM</sequence>
<organism evidence="1 2">
    <name type="scientific">Lophiostoma macrostomum CBS 122681</name>
    <dbReference type="NCBI Taxonomy" id="1314788"/>
    <lineage>
        <taxon>Eukaryota</taxon>
        <taxon>Fungi</taxon>
        <taxon>Dikarya</taxon>
        <taxon>Ascomycota</taxon>
        <taxon>Pezizomycotina</taxon>
        <taxon>Dothideomycetes</taxon>
        <taxon>Pleosporomycetidae</taxon>
        <taxon>Pleosporales</taxon>
        <taxon>Lophiostomataceae</taxon>
        <taxon>Lophiostoma</taxon>
    </lineage>
</organism>
<dbReference type="SUPFAM" id="SSF52047">
    <property type="entry name" value="RNI-like"/>
    <property type="match status" value="1"/>
</dbReference>
<dbReference type="Proteomes" id="UP000799324">
    <property type="component" value="Unassembled WGS sequence"/>
</dbReference>
<evidence type="ECO:0000313" key="2">
    <source>
        <dbReference type="Proteomes" id="UP000799324"/>
    </source>
</evidence>
<evidence type="ECO:0008006" key="3">
    <source>
        <dbReference type="Google" id="ProtNLM"/>
    </source>
</evidence>
<feature type="non-terminal residue" evidence="1">
    <location>
        <position position="1"/>
    </location>
</feature>
<evidence type="ECO:0000313" key="1">
    <source>
        <dbReference type="EMBL" id="KAF2661250.1"/>
    </source>
</evidence>
<dbReference type="Gene3D" id="3.80.10.10">
    <property type="entry name" value="Ribonuclease Inhibitor"/>
    <property type="match status" value="1"/>
</dbReference>
<proteinExistence type="predicted"/>
<dbReference type="EMBL" id="MU004295">
    <property type="protein sequence ID" value="KAF2661250.1"/>
    <property type="molecule type" value="Genomic_DNA"/>
</dbReference>
<reference evidence="1" key="1">
    <citation type="journal article" date="2020" name="Stud. Mycol.">
        <title>101 Dothideomycetes genomes: a test case for predicting lifestyles and emergence of pathogens.</title>
        <authorList>
            <person name="Haridas S."/>
            <person name="Albert R."/>
            <person name="Binder M."/>
            <person name="Bloem J."/>
            <person name="Labutti K."/>
            <person name="Salamov A."/>
            <person name="Andreopoulos B."/>
            <person name="Baker S."/>
            <person name="Barry K."/>
            <person name="Bills G."/>
            <person name="Bluhm B."/>
            <person name="Cannon C."/>
            <person name="Castanera R."/>
            <person name="Culley D."/>
            <person name="Daum C."/>
            <person name="Ezra D."/>
            <person name="Gonzalez J."/>
            <person name="Henrissat B."/>
            <person name="Kuo A."/>
            <person name="Liang C."/>
            <person name="Lipzen A."/>
            <person name="Lutzoni F."/>
            <person name="Magnuson J."/>
            <person name="Mondo S."/>
            <person name="Nolan M."/>
            <person name="Ohm R."/>
            <person name="Pangilinan J."/>
            <person name="Park H.-J."/>
            <person name="Ramirez L."/>
            <person name="Alfaro M."/>
            <person name="Sun H."/>
            <person name="Tritt A."/>
            <person name="Yoshinaga Y."/>
            <person name="Zwiers L.-H."/>
            <person name="Turgeon B."/>
            <person name="Goodwin S."/>
            <person name="Spatafora J."/>
            <person name="Crous P."/>
            <person name="Grigoriev I."/>
        </authorList>
    </citation>
    <scope>NUCLEOTIDE SEQUENCE</scope>
    <source>
        <strain evidence="1">CBS 122681</strain>
    </source>
</reference>
<feature type="non-terminal residue" evidence="1">
    <location>
        <position position="391"/>
    </location>
</feature>